<sequence>MMLTDAAMLLICVAIVALLLYAVYRRGRETQTTPKRTVDELVENDAIFRDELTPDQIRALHRFFTGAS</sequence>
<dbReference type="Proteomes" id="UP000317426">
    <property type="component" value="Segment"/>
</dbReference>
<evidence type="ECO:0000256" key="7">
    <source>
        <dbReference type="ARBA" id="ARBA00023136"/>
    </source>
</evidence>
<evidence type="ECO:0000313" key="11">
    <source>
        <dbReference type="EMBL" id="QHW17040.1"/>
    </source>
</evidence>
<evidence type="ECO:0000313" key="10">
    <source>
        <dbReference type="EMBL" id="QHW16858.1"/>
    </source>
</evidence>
<organism evidence="9">
    <name type="scientific">Molluscum contagiosum virus</name>
    <dbReference type="NCBI Taxonomy" id="10279"/>
    <lineage>
        <taxon>Viruses</taxon>
        <taxon>Varidnaviria</taxon>
        <taxon>Bamfordvirae</taxon>
        <taxon>Nucleocytoviricota</taxon>
        <taxon>Pokkesviricetes</taxon>
        <taxon>Chitovirales</taxon>
        <taxon>Poxviridae</taxon>
        <taxon>Chordopoxvirinae</taxon>
        <taxon>Molluscipoxvirus</taxon>
        <taxon>Molluscipoxvirus molluscum</taxon>
    </lineage>
</organism>
<evidence type="ECO:0000256" key="1">
    <source>
        <dbReference type="ARBA" id="ARBA00003039"/>
    </source>
</evidence>
<keyword evidence="4" id="KW-0946">Virion</keyword>
<gene>
    <name evidence="9" type="primary">MC117L</name>
    <name evidence="9" type="ORF">MOCVgp117</name>
</gene>
<evidence type="ECO:0000256" key="5">
    <source>
        <dbReference type="ARBA" id="ARBA00022921"/>
    </source>
</evidence>
<evidence type="ECO:0000256" key="3">
    <source>
        <dbReference type="ARBA" id="ARBA00022692"/>
    </source>
</evidence>
<dbReference type="Proteomes" id="UP000613226">
    <property type="component" value="Segment"/>
</dbReference>
<dbReference type="Pfam" id="PF05961">
    <property type="entry name" value="Chordopox_A13L"/>
    <property type="match status" value="1"/>
</dbReference>
<proteinExistence type="predicted"/>
<keyword evidence="5" id="KW-0426">Late protein</keyword>
<dbReference type="EMBL" id="MN931743">
    <property type="protein sequence ID" value="QHW17040.1"/>
    <property type="molecule type" value="Genomic_DNA"/>
</dbReference>
<evidence type="ECO:0000256" key="4">
    <source>
        <dbReference type="ARBA" id="ARBA00022844"/>
    </source>
</evidence>
<reference evidence="10" key="2">
    <citation type="submission" date="2020-01" db="EMBL/GenBank/DDBJ databases">
        <title>Global genomic diversity of Molluscum contagiosum virus.</title>
        <authorList>
            <person name="Zorec T.M."/>
            <person name="Skubic L."/>
            <person name="Hosnjak L."/>
            <person name="Trcko K."/>
            <person name="Poljak M."/>
        </authorList>
    </citation>
    <scope>NUCLEOTIDE SEQUENCE</scope>
    <source>
        <strain evidence="10">MCV1_P02S01A</strain>
        <strain evidence="11">MCV1_P02S01B</strain>
        <strain evidence="12">MCV1_P02S02A</strain>
    </source>
</reference>
<evidence type="ECO:0000313" key="9">
    <source>
        <dbReference type="EMBL" id="AZT86349.1"/>
    </source>
</evidence>
<dbReference type="EMBL" id="MN931742">
    <property type="protein sequence ID" value="QHW16858.1"/>
    <property type="molecule type" value="Genomic_DNA"/>
</dbReference>
<dbReference type="GO" id="GO:0055036">
    <property type="term" value="C:virion membrane"/>
    <property type="evidence" value="ECO:0007669"/>
    <property type="project" value="UniProtKB-SubCell"/>
</dbReference>
<dbReference type="EMBL" id="MN931744">
    <property type="protein sequence ID" value="QHW17222.1"/>
    <property type="molecule type" value="Genomic_DNA"/>
</dbReference>
<protein>
    <submittedName>
        <fullName evidence="9">MC117L</fullName>
    </submittedName>
</protein>
<dbReference type="EMBL" id="MH646551">
    <property type="protein sequence ID" value="AZT86349.1"/>
    <property type="molecule type" value="Genomic_DNA"/>
</dbReference>
<comment type="subcellular location">
    <subcellularLocation>
        <location evidence="2">Virion membrane</location>
        <topology evidence="2">Single-pass membrane protein</topology>
    </subcellularLocation>
</comment>
<evidence type="ECO:0000256" key="6">
    <source>
        <dbReference type="ARBA" id="ARBA00022989"/>
    </source>
</evidence>
<comment type="function">
    <text evidence="1">Essential for the encapsidation of DNA into immature virions (IV) and the subsequent maturation of IV into mature virions (MV).</text>
</comment>
<keyword evidence="7 8" id="KW-0472">Membrane</keyword>
<reference evidence="9" key="1">
    <citation type="submission" date="2018-07" db="EMBL/GenBank/DDBJ databases">
        <title>Illumina sequencing of clinical samples for virus detection in a public health laboratory: a feasibility study.</title>
        <authorList>
            <person name="Huang B."/>
            <person name="Jennison A."/>
            <person name="Whiley D."/>
            <person name="McMahon J."/>
            <person name="Hewitson G."/>
            <person name="Graham R."/>
            <person name="De Jong A."/>
            <person name="Warrilow D."/>
        </authorList>
    </citation>
    <scope>NUCLEOTIDE SEQUENCE [LARGE SCALE GENOMIC DNA]</scope>
    <source>
        <strain evidence="9">Sercmolcont1</strain>
    </source>
</reference>
<name>A0A3Q9NMK1_9POXV</name>
<evidence type="ECO:0000256" key="2">
    <source>
        <dbReference type="ARBA" id="ARBA00004381"/>
    </source>
</evidence>
<keyword evidence="3 8" id="KW-0812">Transmembrane</keyword>
<feature type="transmembrane region" description="Helical" evidence="8">
    <location>
        <begin position="6"/>
        <end position="24"/>
    </location>
</feature>
<keyword evidence="6 8" id="KW-1133">Transmembrane helix</keyword>
<evidence type="ECO:0000256" key="8">
    <source>
        <dbReference type="SAM" id="Phobius"/>
    </source>
</evidence>
<dbReference type="InterPro" id="IPR009236">
    <property type="entry name" value="Chordopox_A13L"/>
</dbReference>
<dbReference type="Proteomes" id="UP000610093">
    <property type="component" value="Segment"/>
</dbReference>
<evidence type="ECO:0000313" key="12">
    <source>
        <dbReference type="EMBL" id="QHW17222.1"/>
    </source>
</evidence>
<dbReference type="Proteomes" id="UP000602142">
    <property type="component" value="Segment"/>
</dbReference>
<accession>A0A3Q9NMK1</accession>